<feature type="domain" description="HTH marR-type" evidence="1">
    <location>
        <begin position="10"/>
        <end position="143"/>
    </location>
</feature>
<protein>
    <submittedName>
        <fullName evidence="2">Unannotated protein</fullName>
    </submittedName>
</protein>
<proteinExistence type="predicted"/>
<accession>A0A6J7I0C4</accession>
<name>A0A6J7I0C4_9ZZZZ</name>
<dbReference type="Gene3D" id="1.10.10.10">
    <property type="entry name" value="Winged helix-like DNA-binding domain superfamily/Winged helix DNA-binding domain"/>
    <property type="match status" value="1"/>
</dbReference>
<dbReference type="EMBL" id="CAFBMQ010000270">
    <property type="protein sequence ID" value="CAB4924199.1"/>
    <property type="molecule type" value="Genomic_DNA"/>
</dbReference>
<dbReference type="AlphaFoldDB" id="A0A6J7I0C4"/>
<dbReference type="Pfam" id="PF12802">
    <property type="entry name" value="MarR_2"/>
    <property type="match status" value="1"/>
</dbReference>
<gene>
    <name evidence="2" type="ORF">UFOPK3609_01569</name>
</gene>
<dbReference type="InterPro" id="IPR000835">
    <property type="entry name" value="HTH_MarR-typ"/>
</dbReference>
<dbReference type="InterPro" id="IPR036390">
    <property type="entry name" value="WH_DNA-bd_sf"/>
</dbReference>
<dbReference type="SUPFAM" id="SSF46785">
    <property type="entry name" value="Winged helix' DNA-binding domain"/>
    <property type="match status" value="1"/>
</dbReference>
<dbReference type="PANTHER" id="PTHR33164">
    <property type="entry name" value="TRANSCRIPTIONAL REGULATOR, MARR FAMILY"/>
    <property type="match status" value="1"/>
</dbReference>
<organism evidence="2">
    <name type="scientific">freshwater metagenome</name>
    <dbReference type="NCBI Taxonomy" id="449393"/>
    <lineage>
        <taxon>unclassified sequences</taxon>
        <taxon>metagenomes</taxon>
        <taxon>ecological metagenomes</taxon>
    </lineage>
</organism>
<dbReference type="PANTHER" id="PTHR33164:SF99">
    <property type="entry name" value="MARR FAMILY REGULATORY PROTEIN"/>
    <property type="match status" value="1"/>
</dbReference>
<dbReference type="SMART" id="SM00347">
    <property type="entry name" value="HTH_MARR"/>
    <property type="match status" value="1"/>
</dbReference>
<evidence type="ECO:0000259" key="1">
    <source>
        <dbReference type="PROSITE" id="PS50995"/>
    </source>
</evidence>
<dbReference type="GO" id="GO:0003700">
    <property type="term" value="F:DNA-binding transcription factor activity"/>
    <property type="evidence" value="ECO:0007669"/>
    <property type="project" value="InterPro"/>
</dbReference>
<evidence type="ECO:0000313" key="2">
    <source>
        <dbReference type="EMBL" id="CAB4924199.1"/>
    </source>
</evidence>
<dbReference type="PROSITE" id="PS50995">
    <property type="entry name" value="HTH_MARR_2"/>
    <property type="match status" value="1"/>
</dbReference>
<reference evidence="2" key="1">
    <citation type="submission" date="2020-05" db="EMBL/GenBank/DDBJ databases">
        <authorList>
            <person name="Chiriac C."/>
            <person name="Salcher M."/>
            <person name="Ghai R."/>
            <person name="Kavagutti S V."/>
        </authorList>
    </citation>
    <scope>NUCLEOTIDE SEQUENCE</scope>
</reference>
<sequence>MEVFMGHPLTDDLGFLLSRASGAVVRATNAALTAHGLRVRQYSVLVLACDAADGVTQRELADVLGLDPSQVVLLVDELAGAGLVERRPSEADRRTRLVVATDAGRRVRADAERAATEAVEVPLGLLAEAERERLRDMLTRIWTAAG</sequence>
<dbReference type="PRINTS" id="PR00598">
    <property type="entry name" value="HTHMARR"/>
</dbReference>
<dbReference type="InterPro" id="IPR036388">
    <property type="entry name" value="WH-like_DNA-bd_sf"/>
</dbReference>
<dbReference type="InterPro" id="IPR039422">
    <property type="entry name" value="MarR/SlyA-like"/>
</dbReference>
<dbReference type="GO" id="GO:0006950">
    <property type="term" value="P:response to stress"/>
    <property type="evidence" value="ECO:0007669"/>
    <property type="project" value="TreeGrafter"/>
</dbReference>